<dbReference type="EMBL" id="JAFBDQ010000001">
    <property type="protein sequence ID" value="MBM7555296.1"/>
    <property type="molecule type" value="Genomic_DNA"/>
</dbReference>
<dbReference type="PANTHER" id="PTHR40278">
    <property type="entry name" value="DNA UTILIZATION PROTEIN HOFN"/>
    <property type="match status" value="1"/>
</dbReference>
<dbReference type="Pfam" id="PF05137">
    <property type="entry name" value="PilN"/>
    <property type="match status" value="1"/>
</dbReference>
<keyword evidence="2" id="KW-0812">Transmembrane</keyword>
<reference evidence="3" key="1">
    <citation type="submission" date="2021-01" db="EMBL/GenBank/DDBJ databases">
        <title>Genomic Encyclopedia of Type Strains, Phase IV (KMG-IV): sequencing the most valuable type-strain genomes for metagenomic binning, comparative biology and taxonomic classification.</title>
        <authorList>
            <person name="Goeker M."/>
        </authorList>
    </citation>
    <scope>NUCLEOTIDE SEQUENCE</scope>
    <source>
        <strain evidence="3">DSM 23230</strain>
    </source>
</reference>
<proteinExistence type="predicted"/>
<feature type="coiled-coil region" evidence="1">
    <location>
        <begin position="44"/>
        <end position="102"/>
    </location>
</feature>
<protein>
    <submittedName>
        <fullName evidence="3">Tfp pilus assembly protein PilN</fullName>
    </submittedName>
</protein>
<evidence type="ECO:0000313" key="4">
    <source>
        <dbReference type="Proteomes" id="UP000774000"/>
    </source>
</evidence>
<evidence type="ECO:0000256" key="2">
    <source>
        <dbReference type="SAM" id="Phobius"/>
    </source>
</evidence>
<dbReference type="RefSeq" id="WP_204700018.1">
    <property type="nucleotide sequence ID" value="NZ_JAFBDQ010000001.1"/>
</dbReference>
<evidence type="ECO:0000313" key="3">
    <source>
        <dbReference type="EMBL" id="MBM7555296.1"/>
    </source>
</evidence>
<keyword evidence="1" id="KW-0175">Coiled coil</keyword>
<dbReference type="InterPro" id="IPR007813">
    <property type="entry name" value="PilN"/>
</dbReference>
<sequence>MVNFLTKEFIWEQRQGLIYFILIILSILLIFAVAYYTINSYLELKLLKEKQQVVAKQNQKLKDKIAQIEKIEEQNANIKEKIETKQQQLKEMTEAKEVWEELSLLASPDIQLQSFEFSEQNFNISGITKDMQYLNLLNRQLEETSLLQKFYLDEINKRKKFVIFRIEGQLQKGE</sequence>
<comment type="caution">
    <text evidence="3">The sequence shown here is derived from an EMBL/GenBank/DDBJ whole genome shotgun (WGS) entry which is preliminary data.</text>
</comment>
<keyword evidence="2" id="KW-0472">Membrane</keyword>
<feature type="transmembrane region" description="Helical" evidence="2">
    <location>
        <begin position="17"/>
        <end position="38"/>
    </location>
</feature>
<evidence type="ECO:0000256" key="1">
    <source>
        <dbReference type="SAM" id="Coils"/>
    </source>
</evidence>
<name>A0A938XS68_9FIRM</name>
<dbReference type="PANTHER" id="PTHR40278:SF1">
    <property type="entry name" value="DNA UTILIZATION PROTEIN HOFN"/>
    <property type="match status" value="1"/>
</dbReference>
<accession>A0A938XS68</accession>
<dbReference type="AlphaFoldDB" id="A0A938XS68"/>
<dbReference type="Proteomes" id="UP000774000">
    <property type="component" value="Unassembled WGS sequence"/>
</dbReference>
<keyword evidence="4" id="KW-1185">Reference proteome</keyword>
<gene>
    <name evidence="3" type="ORF">JOC47_000120</name>
</gene>
<dbReference type="InterPro" id="IPR052534">
    <property type="entry name" value="Extracell_DNA_Util/SecSys_Comp"/>
</dbReference>
<keyword evidence="2" id="KW-1133">Transmembrane helix</keyword>
<organism evidence="3 4">
    <name type="scientific">Halanaerobacter jeridensis</name>
    <dbReference type="NCBI Taxonomy" id="706427"/>
    <lineage>
        <taxon>Bacteria</taxon>
        <taxon>Bacillati</taxon>
        <taxon>Bacillota</taxon>
        <taxon>Clostridia</taxon>
        <taxon>Halanaerobiales</taxon>
        <taxon>Halobacteroidaceae</taxon>
        <taxon>Halanaerobacter</taxon>
    </lineage>
</organism>